<dbReference type="PANTHER" id="PTHR37166">
    <property type="entry name" value="PROTEIN FLAG"/>
    <property type="match status" value="1"/>
</dbReference>
<dbReference type="PANTHER" id="PTHR37166:SF1">
    <property type="entry name" value="PROTEIN FLAG"/>
    <property type="match status" value="1"/>
</dbReference>
<reference evidence="2 3" key="1">
    <citation type="submission" date="2024-06" db="EMBL/GenBank/DDBJ databases">
        <authorList>
            <person name="Chen R.Y."/>
        </authorList>
    </citation>
    <scope>NUCLEOTIDE SEQUENCE [LARGE SCALE GENOMIC DNA]</scope>
    <source>
        <strain evidence="2 3">D2</strain>
    </source>
</reference>
<feature type="region of interest" description="Disordered" evidence="1">
    <location>
        <begin position="1"/>
        <end position="41"/>
    </location>
</feature>
<keyword evidence="2" id="KW-0282">Flagellum</keyword>
<protein>
    <submittedName>
        <fullName evidence="2">Flagellar protein FlaG</fullName>
    </submittedName>
</protein>
<keyword evidence="2" id="KW-0966">Cell projection</keyword>
<keyword evidence="2" id="KW-0969">Cilium</keyword>
<feature type="compositionally biased region" description="Basic and acidic residues" evidence="1">
    <location>
        <begin position="23"/>
        <end position="32"/>
    </location>
</feature>
<dbReference type="RefSeq" id="WP_143871736.1">
    <property type="nucleotide sequence ID" value="NZ_CP041660.1"/>
</dbReference>
<evidence type="ECO:0000313" key="2">
    <source>
        <dbReference type="EMBL" id="MER2492154.1"/>
    </source>
</evidence>
<name>A0ABV1RGS7_9ALTE</name>
<dbReference type="SUPFAM" id="SSF160214">
    <property type="entry name" value="FlaG-like"/>
    <property type="match status" value="1"/>
</dbReference>
<dbReference type="EMBL" id="JBELOE010000200">
    <property type="protein sequence ID" value="MER2492154.1"/>
    <property type="molecule type" value="Genomic_DNA"/>
</dbReference>
<dbReference type="Pfam" id="PF03646">
    <property type="entry name" value="FlaG"/>
    <property type="match status" value="1"/>
</dbReference>
<accession>A0ABV1RGS7</accession>
<dbReference type="Gene3D" id="3.30.160.170">
    <property type="entry name" value="FlaG-like"/>
    <property type="match status" value="1"/>
</dbReference>
<evidence type="ECO:0000313" key="3">
    <source>
        <dbReference type="Proteomes" id="UP001467690"/>
    </source>
</evidence>
<dbReference type="Proteomes" id="UP001467690">
    <property type="component" value="Unassembled WGS sequence"/>
</dbReference>
<sequence length="145" mass="16081">MDIDVSQSGNVFAYSGSNPASRRYSEENRQNTDDSFASKQSETKINIADFTKVDGEQADKASRAEQQDLDTAVADVADFIQAQNRQLDFSFDENSNKSIIKVTDSESGEIIRQIPSEEMLKLAERINELRSDAGEAIGVLVNRQV</sequence>
<keyword evidence="3" id="KW-1185">Reference proteome</keyword>
<comment type="caution">
    <text evidence="2">The sequence shown here is derived from an EMBL/GenBank/DDBJ whole genome shotgun (WGS) entry which is preliminary data.</text>
</comment>
<evidence type="ECO:0000256" key="1">
    <source>
        <dbReference type="SAM" id="MobiDB-lite"/>
    </source>
</evidence>
<proteinExistence type="predicted"/>
<dbReference type="InterPro" id="IPR035924">
    <property type="entry name" value="FlaG-like_sf"/>
</dbReference>
<dbReference type="InterPro" id="IPR005186">
    <property type="entry name" value="FlaG"/>
</dbReference>
<gene>
    <name evidence="2" type="ORF">ABS311_09700</name>
</gene>
<organism evidence="2 3">
    <name type="scientific">Catenovulum sediminis</name>
    <dbReference type="NCBI Taxonomy" id="1740262"/>
    <lineage>
        <taxon>Bacteria</taxon>
        <taxon>Pseudomonadati</taxon>
        <taxon>Pseudomonadota</taxon>
        <taxon>Gammaproteobacteria</taxon>
        <taxon>Alteromonadales</taxon>
        <taxon>Alteromonadaceae</taxon>
        <taxon>Catenovulum</taxon>
    </lineage>
</organism>
<feature type="compositionally biased region" description="Polar residues" evidence="1">
    <location>
        <begin position="1"/>
        <end position="20"/>
    </location>
</feature>